<proteinExistence type="predicted"/>
<dbReference type="SUPFAM" id="SSF109854">
    <property type="entry name" value="DinB/YfiT-like putative metalloenzymes"/>
    <property type="match status" value="1"/>
</dbReference>
<evidence type="ECO:0000313" key="2">
    <source>
        <dbReference type="EMBL" id="QUR69342.1"/>
    </source>
</evidence>
<name>A0A975PYP1_9MYCO</name>
<reference evidence="2" key="1">
    <citation type="submission" date="2019-12" db="EMBL/GenBank/DDBJ databases">
        <title>Mycobacterium spongiae sp. nov.</title>
        <authorList>
            <person name="Stinear T."/>
        </authorList>
    </citation>
    <scope>NUCLEOTIDE SEQUENCE</scope>
    <source>
        <strain evidence="2">FSD4b-SM</strain>
    </source>
</reference>
<evidence type="ECO:0000256" key="1">
    <source>
        <dbReference type="SAM" id="MobiDB-lite"/>
    </source>
</evidence>
<gene>
    <name evidence="2" type="ORF">F6B93_21750</name>
</gene>
<organism evidence="2 3">
    <name type="scientific">Mycobacterium spongiae</name>
    <dbReference type="NCBI Taxonomy" id="886343"/>
    <lineage>
        <taxon>Bacteria</taxon>
        <taxon>Bacillati</taxon>
        <taxon>Actinomycetota</taxon>
        <taxon>Actinomycetes</taxon>
        <taxon>Mycobacteriales</taxon>
        <taxon>Mycobacteriaceae</taxon>
        <taxon>Mycobacterium</taxon>
    </lineage>
</organism>
<keyword evidence="3" id="KW-1185">Reference proteome</keyword>
<feature type="compositionally biased region" description="Basic and acidic residues" evidence="1">
    <location>
        <begin position="1"/>
        <end position="10"/>
    </location>
</feature>
<dbReference type="NCBIfam" id="TIGR03083">
    <property type="entry name" value="maleylpyruvate isomerase family mycothiol-dependent enzyme"/>
    <property type="match status" value="1"/>
</dbReference>
<feature type="region of interest" description="Disordered" evidence="1">
    <location>
        <begin position="1"/>
        <end position="28"/>
    </location>
</feature>
<dbReference type="InterPro" id="IPR034660">
    <property type="entry name" value="DinB/YfiT-like"/>
</dbReference>
<sequence length="209" mass="22443">MFRPYPDRSVGDVVPESQPGPDAAPTDELASAEATLVVLQQALHTVAADDLSRPTPCSEYDVSQLTGHLLNSVMVIGRMVDADFSDFSVRDQTASVERQIMAAARPALDAWHRHGLHGEVPLAHGSMPARVAASVLSIEFLVHAWDYAVALGHDITAPDSLTDYVLGLAQQLIKPEERVHAGFDDPVDVSEDASALDRLVAFTGRNPAT</sequence>
<evidence type="ECO:0000313" key="3">
    <source>
        <dbReference type="Proteomes" id="UP000682202"/>
    </source>
</evidence>
<accession>A0A975PYP1</accession>
<dbReference type="NCBIfam" id="TIGR03086">
    <property type="entry name" value="TIGR03086 family metal-binding protein"/>
    <property type="match status" value="1"/>
</dbReference>
<dbReference type="Proteomes" id="UP000682202">
    <property type="component" value="Chromosome"/>
</dbReference>
<dbReference type="InterPro" id="IPR017520">
    <property type="entry name" value="CHP03086"/>
</dbReference>
<dbReference type="EMBL" id="CP046600">
    <property type="protein sequence ID" value="QUR69342.1"/>
    <property type="molecule type" value="Genomic_DNA"/>
</dbReference>
<dbReference type="InterPro" id="IPR017517">
    <property type="entry name" value="Maleyloyr_isom"/>
</dbReference>
<protein>
    <submittedName>
        <fullName evidence="2">TIGR03086 family protein</fullName>
    </submittedName>
</protein>
<dbReference type="KEGG" id="mspg:F6B93_21750"/>
<dbReference type="AlphaFoldDB" id="A0A975PYP1"/>